<feature type="region of interest" description="Disordered" evidence="1">
    <location>
        <begin position="1"/>
        <end position="175"/>
    </location>
</feature>
<feature type="compositionally biased region" description="Polar residues" evidence="1">
    <location>
        <begin position="231"/>
        <end position="243"/>
    </location>
</feature>
<evidence type="ECO:0000256" key="1">
    <source>
        <dbReference type="SAM" id="MobiDB-lite"/>
    </source>
</evidence>
<feature type="compositionally biased region" description="Polar residues" evidence="1">
    <location>
        <begin position="148"/>
        <end position="170"/>
    </location>
</feature>
<feature type="compositionally biased region" description="Basic and acidic residues" evidence="1">
    <location>
        <begin position="273"/>
        <end position="299"/>
    </location>
</feature>
<feature type="compositionally biased region" description="Polar residues" evidence="1">
    <location>
        <begin position="258"/>
        <end position="272"/>
    </location>
</feature>
<dbReference type="AlphaFoldDB" id="A0AAD9KL81"/>
<reference evidence="2" key="1">
    <citation type="journal article" date="2023" name="Mol. Biol. Evol.">
        <title>Third-Generation Sequencing Reveals the Adaptive Role of the Epigenome in Three Deep-Sea Polychaetes.</title>
        <authorList>
            <person name="Perez M."/>
            <person name="Aroh O."/>
            <person name="Sun Y."/>
            <person name="Lan Y."/>
            <person name="Juniper S.K."/>
            <person name="Young C.R."/>
            <person name="Angers B."/>
            <person name="Qian P.Y."/>
        </authorList>
    </citation>
    <scope>NUCLEOTIDE SEQUENCE</scope>
    <source>
        <strain evidence="2">R07B-5</strain>
    </source>
</reference>
<proteinExistence type="predicted"/>
<evidence type="ECO:0000313" key="2">
    <source>
        <dbReference type="EMBL" id="KAK2173659.1"/>
    </source>
</evidence>
<feature type="region of interest" description="Disordered" evidence="1">
    <location>
        <begin position="206"/>
        <end position="426"/>
    </location>
</feature>
<protein>
    <submittedName>
        <fullName evidence="2">Uncharacterized protein</fullName>
    </submittedName>
</protein>
<keyword evidence="3" id="KW-1185">Reference proteome</keyword>
<feature type="compositionally biased region" description="Basic and acidic residues" evidence="1">
    <location>
        <begin position="1"/>
        <end position="13"/>
    </location>
</feature>
<gene>
    <name evidence="2" type="ORF">NP493_858g00008</name>
</gene>
<sequence>MDDSKGVLREPARRGRKKRKRGRPAAPLARQLRRRAAPISRRTITRVSPRTSTRVSSRAGRRLVDVTSHGNKESSESESEESDSESNKKAESSSDEAEESLPLADVKKGLTAAKGKKTATVCDDAAHAGAGTRKVGRKVATKVDDASTRANDVTSSVGTGAKRNSAQNNVDEPKACERKHVEAVEGDSAVESATTDCKDDCANIGRAAQDASERHDVSKRISLSETDDANESTSQIDVRNSKTLKIEAEKTPPVESEPTLSSNGTNSLTFGQSRDENGVTDPSEQHSAETEIVKAEKGQLRIGCRAPEGVVPESPAAAPQANKRMEDSGPTNGNTALATSAAVPTPNDADRAIDIEDGNARSNATLPKEERDVTANNNLASTEDRTRSSADDVTGQDGEDDVTKEEAPDTHGCAPATLDCTSQDTQSVSSSPLQQLLFDPGVHPLSSVAQPMTGTTSRVPGKRRRNATRRQIPYVTPGEGLMTAWSTALNHATKCNGITTDGPPTAVVAYCFDSPVPTAGVSGAGRSAVSPGKHPELAAARGYDVADRGGDDKCLLKIPKRCNTNTASGLVSDRSAKVPLLDLSAQKRKSSPALPEIAAKKQRGNWPIPMQGYGNVNMNSTHSSFVTSGSSVPSTSVVSLCDASRTGRTHTAPIAKVTAAVHGPRSSRRPHISSWTADDEFLELRITGRVLQNLTAIQMMRILRIGEHAARAVRATVEKLLEMTPALTQGVRR</sequence>
<feature type="compositionally biased region" description="Polar residues" evidence="1">
    <location>
        <begin position="329"/>
        <end position="338"/>
    </location>
</feature>
<feature type="region of interest" description="Disordered" evidence="1">
    <location>
        <begin position="444"/>
        <end position="465"/>
    </location>
</feature>
<feature type="compositionally biased region" description="Polar residues" evidence="1">
    <location>
        <begin position="447"/>
        <end position="458"/>
    </location>
</feature>
<dbReference type="EMBL" id="JAODUO010000858">
    <property type="protein sequence ID" value="KAK2173659.1"/>
    <property type="molecule type" value="Genomic_DNA"/>
</dbReference>
<feature type="compositionally biased region" description="Basic residues" evidence="1">
    <location>
        <begin position="14"/>
        <end position="23"/>
    </location>
</feature>
<dbReference type="Proteomes" id="UP001209878">
    <property type="component" value="Unassembled WGS sequence"/>
</dbReference>
<evidence type="ECO:0000313" key="3">
    <source>
        <dbReference type="Proteomes" id="UP001209878"/>
    </source>
</evidence>
<comment type="caution">
    <text evidence="2">The sequence shown here is derived from an EMBL/GenBank/DDBJ whole genome shotgun (WGS) entry which is preliminary data.</text>
</comment>
<organism evidence="2 3">
    <name type="scientific">Ridgeia piscesae</name>
    <name type="common">Tubeworm</name>
    <dbReference type="NCBI Taxonomy" id="27915"/>
    <lineage>
        <taxon>Eukaryota</taxon>
        <taxon>Metazoa</taxon>
        <taxon>Spiralia</taxon>
        <taxon>Lophotrochozoa</taxon>
        <taxon>Annelida</taxon>
        <taxon>Polychaeta</taxon>
        <taxon>Sedentaria</taxon>
        <taxon>Canalipalpata</taxon>
        <taxon>Sabellida</taxon>
        <taxon>Siboglinidae</taxon>
        <taxon>Ridgeia</taxon>
    </lineage>
</organism>
<name>A0AAD9KL81_RIDPI</name>
<feature type="compositionally biased region" description="Low complexity" evidence="1">
    <location>
        <begin position="37"/>
        <end position="58"/>
    </location>
</feature>
<accession>A0AAD9KL81</accession>